<dbReference type="PANTHER" id="PTHR24353">
    <property type="entry name" value="CYCLIC NUCLEOTIDE-DEPENDENT PROTEIN KINASE"/>
    <property type="match status" value="1"/>
</dbReference>
<dbReference type="Gene3D" id="1.10.510.10">
    <property type="entry name" value="Transferase(Phosphotransferase) domain 1"/>
    <property type="match status" value="1"/>
</dbReference>
<evidence type="ECO:0000256" key="4">
    <source>
        <dbReference type="ARBA" id="ARBA00022777"/>
    </source>
</evidence>
<protein>
    <recommendedName>
        <fullName evidence="10">cGMP-dependent protein kinase</fullName>
    </recommendedName>
</protein>
<keyword evidence="4" id="KW-0418">Kinase</keyword>
<dbReference type="SUPFAM" id="SSF56112">
    <property type="entry name" value="Protein kinase-like (PK-like)"/>
    <property type="match status" value="1"/>
</dbReference>
<evidence type="ECO:0000256" key="2">
    <source>
        <dbReference type="ARBA" id="ARBA00022679"/>
    </source>
</evidence>
<dbReference type="PROSITE" id="PS00108">
    <property type="entry name" value="PROTEIN_KINASE_ST"/>
    <property type="match status" value="1"/>
</dbReference>
<dbReference type="GO" id="GO:0004674">
    <property type="term" value="F:protein serine/threonine kinase activity"/>
    <property type="evidence" value="ECO:0007669"/>
    <property type="project" value="UniProtKB-KW"/>
</dbReference>
<dbReference type="EMBL" id="CAJNNW010018387">
    <property type="protein sequence ID" value="CAE8662819.1"/>
    <property type="molecule type" value="Genomic_DNA"/>
</dbReference>
<name>A0A813J320_POLGL</name>
<accession>A0A813J320</accession>
<dbReference type="InterPro" id="IPR011009">
    <property type="entry name" value="Kinase-like_dom_sf"/>
</dbReference>
<comment type="caution">
    <text evidence="8">The sequence shown here is derived from an EMBL/GenBank/DDBJ whole genome shotgun (WGS) entry which is preliminary data.</text>
</comment>
<evidence type="ECO:0000259" key="7">
    <source>
        <dbReference type="PROSITE" id="PS51285"/>
    </source>
</evidence>
<proteinExistence type="predicted"/>
<feature type="domain" description="AGC-kinase C-terminal" evidence="7">
    <location>
        <begin position="172"/>
        <end position="227"/>
    </location>
</feature>
<dbReference type="InterPro" id="IPR000719">
    <property type="entry name" value="Prot_kinase_dom"/>
</dbReference>
<evidence type="ECO:0000313" key="9">
    <source>
        <dbReference type="Proteomes" id="UP000626109"/>
    </source>
</evidence>
<evidence type="ECO:0000256" key="3">
    <source>
        <dbReference type="ARBA" id="ARBA00022741"/>
    </source>
</evidence>
<evidence type="ECO:0008006" key="10">
    <source>
        <dbReference type="Google" id="ProtNLM"/>
    </source>
</evidence>
<dbReference type="Pfam" id="PF00069">
    <property type="entry name" value="Pkinase"/>
    <property type="match status" value="1"/>
</dbReference>
<dbReference type="PROSITE" id="PS51285">
    <property type="entry name" value="AGC_KINASE_CTER"/>
    <property type="match status" value="1"/>
</dbReference>
<evidence type="ECO:0000256" key="1">
    <source>
        <dbReference type="ARBA" id="ARBA00022527"/>
    </source>
</evidence>
<dbReference type="PROSITE" id="PS50011">
    <property type="entry name" value="PROTEIN_KINASE_DOM"/>
    <property type="match status" value="1"/>
</dbReference>
<keyword evidence="2" id="KW-0808">Transferase</keyword>
<dbReference type="Gene3D" id="2.130.10.30">
    <property type="entry name" value="Regulator of chromosome condensation 1/beta-lactamase-inhibitor protein II"/>
    <property type="match status" value="2"/>
</dbReference>
<dbReference type="GO" id="GO:0005524">
    <property type="term" value="F:ATP binding"/>
    <property type="evidence" value="ECO:0007669"/>
    <property type="project" value="UniProtKB-KW"/>
</dbReference>
<keyword evidence="1" id="KW-0723">Serine/threonine-protein kinase</keyword>
<organism evidence="8 9">
    <name type="scientific">Polarella glacialis</name>
    <name type="common">Dinoflagellate</name>
    <dbReference type="NCBI Taxonomy" id="89957"/>
    <lineage>
        <taxon>Eukaryota</taxon>
        <taxon>Sar</taxon>
        <taxon>Alveolata</taxon>
        <taxon>Dinophyceae</taxon>
        <taxon>Suessiales</taxon>
        <taxon>Suessiaceae</taxon>
        <taxon>Polarella</taxon>
    </lineage>
</organism>
<feature type="domain" description="Protein kinase" evidence="6">
    <location>
        <begin position="1"/>
        <end position="169"/>
    </location>
</feature>
<sequence length="630" mass="67289">VYQRNPFHGSEPHARFYTACVVRAFQHLHQRQIIYRDLKPENLLLDTRGYCKVTDFGLAKFVIGHTYTTCGTPEYIAPEMVFGAGHTLAVDWWSLGVLVFELMTGESPFTADENFQVFRRVRRGIEAAEFPARAGPWADLVKRLCLQEPSERLALRPGGVKNVEDHKWFTSANFEWNHLDRRTMVAPYVPAVKSSTDLQNFDDPSSDFEWIFMVLVGDARSVAGRLESGVKQVVANKAAFAALKKDGSLLCWGGAGSGGCPSLKVQPLLVHGVVQVVPSKPGAFAALKEDGSVITWGSPLFGGDSTAVEDQLQSGVEQLFASEVGVYVATKSDGTVVTWGPSALGGDKGKVGTLLEEIRQDLVAAEGRGLNIVRQLAATNRAIAALLIDGQVVTWGDGRAGGDSYSDKDLAEQLDCDVQQVWGVEGGAFAALTKDGAVVTCGNPKAGGDAGAFKEKLQEGVEKIFSLSRAFIAVKVDGSVVAWGDEELGGSPELAEKLQGGVENVVESQGAFALLKTNGSVVTCGILDEEVNRGSDSSAVEASLQSGVMDIRATDSAFAALKVDGSVVCWGSGPASEPGYIAREHMKEGVCQLFATEGAFLGIKTDGSMFAWGRRQFGVEGTPEQLKGPT</sequence>
<evidence type="ECO:0000256" key="5">
    <source>
        <dbReference type="ARBA" id="ARBA00022840"/>
    </source>
</evidence>
<evidence type="ECO:0000259" key="6">
    <source>
        <dbReference type="PROSITE" id="PS50011"/>
    </source>
</evidence>
<keyword evidence="5" id="KW-0067">ATP-binding</keyword>
<dbReference type="SMART" id="SM00220">
    <property type="entry name" value="S_TKc"/>
    <property type="match status" value="1"/>
</dbReference>
<dbReference type="InterPro" id="IPR009091">
    <property type="entry name" value="RCC1/BLIP-II"/>
</dbReference>
<feature type="non-terminal residue" evidence="8">
    <location>
        <position position="1"/>
    </location>
</feature>
<reference evidence="8" key="1">
    <citation type="submission" date="2021-02" db="EMBL/GenBank/DDBJ databases">
        <authorList>
            <person name="Dougan E. K."/>
            <person name="Rhodes N."/>
            <person name="Thang M."/>
            <person name="Chan C."/>
        </authorList>
    </citation>
    <scope>NUCLEOTIDE SEQUENCE</scope>
</reference>
<gene>
    <name evidence="8" type="ORF">PGLA2088_LOCUS15037</name>
</gene>
<dbReference type="AlphaFoldDB" id="A0A813J320"/>
<keyword evidence="3" id="KW-0547">Nucleotide-binding</keyword>
<dbReference type="Gene3D" id="3.30.200.20">
    <property type="entry name" value="Phosphorylase Kinase, domain 1"/>
    <property type="match status" value="1"/>
</dbReference>
<dbReference type="InterPro" id="IPR000961">
    <property type="entry name" value="AGC-kinase_C"/>
</dbReference>
<dbReference type="Proteomes" id="UP000626109">
    <property type="component" value="Unassembled WGS sequence"/>
</dbReference>
<evidence type="ECO:0000313" key="8">
    <source>
        <dbReference type="EMBL" id="CAE8662819.1"/>
    </source>
</evidence>
<dbReference type="InterPro" id="IPR008271">
    <property type="entry name" value="Ser/Thr_kinase_AS"/>
</dbReference>
<dbReference type="SUPFAM" id="SSF50985">
    <property type="entry name" value="RCC1/BLIP-II"/>
    <property type="match status" value="2"/>
</dbReference>